<accession>A0A836CLT6</accession>
<reference evidence="3" key="1">
    <citation type="submission" date="2021-02" db="EMBL/GenBank/DDBJ databases">
        <title>First Annotated Genome of the Yellow-green Alga Tribonema minus.</title>
        <authorList>
            <person name="Mahan K.M."/>
        </authorList>
    </citation>
    <scope>NUCLEOTIDE SEQUENCE</scope>
    <source>
        <strain evidence="3">UTEX B ZZ1240</strain>
    </source>
</reference>
<dbReference type="PRINTS" id="PR02065">
    <property type="entry name" value="PROTEINDPCD"/>
</dbReference>
<sequence>MFTAHPAPLRTGLEAGGKLRVQTTFGDGVELVEEYDASTDKLLTRKWRARDALNRQLDWEVEVGRAPDVPQKDAAAQLRAAAANPVWCARDATDAWEWHVLNIPYEESTYSVTVSDETQELVLRTTNRKFFKRWRVPGMARLGLRLAASPVSFRHSGTTLVVRYLKPPQAIDQEEQERQHRRKLQVELKANGGLAAAGETPECKQS</sequence>
<organism evidence="3 4">
    <name type="scientific">Tribonema minus</name>
    <dbReference type="NCBI Taxonomy" id="303371"/>
    <lineage>
        <taxon>Eukaryota</taxon>
        <taxon>Sar</taxon>
        <taxon>Stramenopiles</taxon>
        <taxon>Ochrophyta</taxon>
        <taxon>PX clade</taxon>
        <taxon>Xanthophyceae</taxon>
        <taxon>Tribonematales</taxon>
        <taxon>Tribonemataceae</taxon>
        <taxon>Tribonema</taxon>
    </lineage>
</organism>
<comment type="caution">
    <text evidence="3">The sequence shown here is derived from an EMBL/GenBank/DDBJ whole genome shotgun (WGS) entry which is preliminary data.</text>
</comment>
<evidence type="ECO:0000256" key="2">
    <source>
        <dbReference type="ARBA" id="ARBA00020330"/>
    </source>
</evidence>
<gene>
    <name evidence="3" type="ORF">JKP88DRAFT_305631</name>
</gene>
<proteinExistence type="inferred from homology"/>
<dbReference type="InterPro" id="IPR026224">
    <property type="entry name" value="DPCD"/>
</dbReference>
<dbReference type="AlphaFoldDB" id="A0A836CLT6"/>
<name>A0A836CLT6_9STRA</name>
<protein>
    <recommendedName>
        <fullName evidence="2">Protein DPCD</fullName>
    </recommendedName>
</protein>
<comment type="similarity">
    <text evidence="1">Belongs to the DPCD family.</text>
</comment>
<dbReference type="PANTHER" id="PTHR31921:SF1">
    <property type="entry name" value="PROTEIN DPCD"/>
    <property type="match status" value="1"/>
</dbReference>
<evidence type="ECO:0000313" key="4">
    <source>
        <dbReference type="Proteomes" id="UP000664859"/>
    </source>
</evidence>
<evidence type="ECO:0000256" key="1">
    <source>
        <dbReference type="ARBA" id="ARBA00010597"/>
    </source>
</evidence>
<dbReference type="Pfam" id="PF14913">
    <property type="entry name" value="DPCD"/>
    <property type="match status" value="1"/>
</dbReference>
<evidence type="ECO:0000313" key="3">
    <source>
        <dbReference type="EMBL" id="KAG5188081.1"/>
    </source>
</evidence>
<keyword evidence="4" id="KW-1185">Reference proteome</keyword>
<dbReference type="Proteomes" id="UP000664859">
    <property type="component" value="Unassembled WGS sequence"/>
</dbReference>
<dbReference type="PANTHER" id="PTHR31921">
    <property type="entry name" value="PROTEIN DPCD"/>
    <property type="match status" value="1"/>
</dbReference>
<dbReference type="OrthoDB" id="10256139at2759"/>
<dbReference type="EMBL" id="JAFCMP010000078">
    <property type="protein sequence ID" value="KAG5188081.1"/>
    <property type="molecule type" value="Genomic_DNA"/>
</dbReference>